<dbReference type="InterPro" id="IPR036388">
    <property type="entry name" value="WH-like_DNA-bd_sf"/>
</dbReference>
<dbReference type="AlphaFoldDB" id="A0A1W1Z3K3"/>
<dbReference type="SMART" id="SM00421">
    <property type="entry name" value="HTH_LUXR"/>
    <property type="match status" value="1"/>
</dbReference>
<dbReference type="EMBL" id="FWYD01000001">
    <property type="protein sequence ID" value="SMC43067.1"/>
    <property type="molecule type" value="Genomic_DNA"/>
</dbReference>
<evidence type="ECO:0000259" key="4">
    <source>
        <dbReference type="PROSITE" id="PS50043"/>
    </source>
</evidence>
<dbReference type="Gene3D" id="1.10.10.10">
    <property type="entry name" value="Winged helix-like DNA-binding domain superfamily/Winged helix DNA-binding domain"/>
    <property type="match status" value="1"/>
</dbReference>
<reference evidence="5 6" key="1">
    <citation type="submission" date="2017-04" db="EMBL/GenBank/DDBJ databases">
        <authorList>
            <person name="Afonso C.L."/>
            <person name="Miller P.J."/>
            <person name="Scott M.A."/>
            <person name="Spackman E."/>
            <person name="Goraichik I."/>
            <person name="Dimitrov K.M."/>
            <person name="Suarez D.L."/>
            <person name="Swayne D.E."/>
        </authorList>
    </citation>
    <scope>NUCLEOTIDE SEQUENCE [LARGE SCALE GENOMIC DNA]</scope>
    <source>
        <strain evidence="5 6">CGMCC 1.12644</strain>
    </source>
</reference>
<feature type="domain" description="HTH luxR-type" evidence="4">
    <location>
        <begin position="181"/>
        <end position="246"/>
    </location>
</feature>
<dbReference type="Pfam" id="PF08281">
    <property type="entry name" value="Sigma70_r4_2"/>
    <property type="match status" value="1"/>
</dbReference>
<dbReference type="OrthoDB" id="3679796at2"/>
<dbReference type="SUPFAM" id="SSF75516">
    <property type="entry name" value="Pheromone-binding domain of LuxR-like quorum-sensing transcription factors"/>
    <property type="match status" value="1"/>
</dbReference>
<accession>A0A1W1Z3K3</accession>
<evidence type="ECO:0000256" key="1">
    <source>
        <dbReference type="ARBA" id="ARBA00023015"/>
    </source>
</evidence>
<dbReference type="RefSeq" id="WP_084349947.1">
    <property type="nucleotide sequence ID" value="NZ_FWYD01000001.1"/>
</dbReference>
<keyword evidence="1" id="KW-0805">Transcription regulation</keyword>
<sequence>MNAGDKTYLIEMTNTPSIEELWAMHTERMASFGFDRIMYGFTRFRSASSLGDPNDFLLLTNHSTAYTDGFIGRGLYHHAPMVNWALENEGDCSWRVIADMARADALSKAERRVVDFNLSQGVTAGYTLSFKSVSARSKGAIALTARKGLTQDEVDDIWVRHSDDIILMNNLAHLKILTLPYFAPNRTLTPRQREALEWVGDGKTMQDIAILMGLTTATVEKHLRLARVALSVETTAQAVLKASFQNQMFVLDVQS</sequence>
<protein>
    <submittedName>
        <fullName evidence="5">LuxR family transcriptional regulator</fullName>
    </submittedName>
</protein>
<evidence type="ECO:0000313" key="6">
    <source>
        <dbReference type="Proteomes" id="UP000192330"/>
    </source>
</evidence>
<evidence type="ECO:0000256" key="3">
    <source>
        <dbReference type="ARBA" id="ARBA00023163"/>
    </source>
</evidence>
<dbReference type="STRING" id="1387277.SAMN06295998_101212"/>
<proteinExistence type="predicted"/>
<dbReference type="Proteomes" id="UP000192330">
    <property type="component" value="Unassembled WGS sequence"/>
</dbReference>
<dbReference type="InterPro" id="IPR013249">
    <property type="entry name" value="RNA_pol_sigma70_r4_t2"/>
</dbReference>
<evidence type="ECO:0000313" key="5">
    <source>
        <dbReference type="EMBL" id="SMC43067.1"/>
    </source>
</evidence>
<dbReference type="Pfam" id="PF03472">
    <property type="entry name" value="Autoind_bind"/>
    <property type="match status" value="1"/>
</dbReference>
<dbReference type="GO" id="GO:0016987">
    <property type="term" value="F:sigma factor activity"/>
    <property type="evidence" value="ECO:0007669"/>
    <property type="project" value="InterPro"/>
</dbReference>
<dbReference type="PRINTS" id="PR00038">
    <property type="entry name" value="HTHLUXR"/>
</dbReference>
<keyword evidence="2" id="KW-0238">DNA-binding</keyword>
<dbReference type="InterPro" id="IPR005143">
    <property type="entry name" value="TF_LuxR_autoind-bd_dom"/>
</dbReference>
<dbReference type="GO" id="GO:0003677">
    <property type="term" value="F:DNA binding"/>
    <property type="evidence" value="ECO:0007669"/>
    <property type="project" value="UniProtKB-KW"/>
</dbReference>
<dbReference type="InterPro" id="IPR000792">
    <property type="entry name" value="Tscrpt_reg_LuxR_C"/>
</dbReference>
<gene>
    <name evidence="5" type="ORF">SAMN06295998_101212</name>
</gene>
<dbReference type="InterPro" id="IPR036693">
    <property type="entry name" value="TF_LuxR_autoind-bd_dom_sf"/>
</dbReference>
<dbReference type="Gene3D" id="3.30.450.80">
    <property type="entry name" value="Transcription factor LuxR-like, autoinducer-binding domain"/>
    <property type="match status" value="1"/>
</dbReference>
<dbReference type="SUPFAM" id="SSF46894">
    <property type="entry name" value="C-terminal effector domain of the bipartite response regulators"/>
    <property type="match status" value="1"/>
</dbReference>
<keyword evidence="3" id="KW-0804">Transcription</keyword>
<dbReference type="InterPro" id="IPR016032">
    <property type="entry name" value="Sig_transdc_resp-reg_C-effctor"/>
</dbReference>
<keyword evidence="6" id="KW-1185">Reference proteome</keyword>
<dbReference type="CDD" id="cd06170">
    <property type="entry name" value="LuxR_C_like"/>
    <property type="match status" value="1"/>
</dbReference>
<dbReference type="PROSITE" id="PS50043">
    <property type="entry name" value="HTH_LUXR_2"/>
    <property type="match status" value="1"/>
</dbReference>
<organism evidence="5 6">
    <name type="scientific">Primorskyibacter flagellatus</name>
    <dbReference type="NCBI Taxonomy" id="1387277"/>
    <lineage>
        <taxon>Bacteria</taxon>
        <taxon>Pseudomonadati</taxon>
        <taxon>Pseudomonadota</taxon>
        <taxon>Alphaproteobacteria</taxon>
        <taxon>Rhodobacterales</taxon>
        <taxon>Roseobacteraceae</taxon>
        <taxon>Primorskyibacter</taxon>
    </lineage>
</organism>
<name>A0A1W1Z3K3_9RHOB</name>
<dbReference type="GO" id="GO:0006352">
    <property type="term" value="P:DNA-templated transcription initiation"/>
    <property type="evidence" value="ECO:0007669"/>
    <property type="project" value="InterPro"/>
</dbReference>
<evidence type="ECO:0000256" key="2">
    <source>
        <dbReference type="ARBA" id="ARBA00023125"/>
    </source>
</evidence>